<keyword evidence="1" id="KW-0812">Transmembrane</keyword>
<accession>A0ABT8F0H8</accession>
<proteinExistence type="predicted"/>
<dbReference type="EMBL" id="JAUHJS010000001">
    <property type="protein sequence ID" value="MDN4163947.1"/>
    <property type="molecule type" value="Genomic_DNA"/>
</dbReference>
<name>A0ABT8F0H8_9BACT</name>
<feature type="transmembrane region" description="Helical" evidence="1">
    <location>
        <begin position="7"/>
        <end position="26"/>
    </location>
</feature>
<comment type="caution">
    <text evidence="2">The sequence shown here is derived from an EMBL/GenBank/DDBJ whole genome shotgun (WGS) entry which is preliminary data.</text>
</comment>
<feature type="transmembrane region" description="Helical" evidence="1">
    <location>
        <begin position="38"/>
        <end position="57"/>
    </location>
</feature>
<protein>
    <submittedName>
        <fullName evidence="2">Uncharacterized protein</fullName>
    </submittedName>
</protein>
<dbReference type="RefSeq" id="WP_320002476.1">
    <property type="nucleotide sequence ID" value="NZ_JAUHJS010000001.1"/>
</dbReference>
<sequence>MKSHTQKYSILLATLFASVFLGYLYYAICTQKEDNTFLWILVAPLSAAMGTLYIPLIWKNKERKSSLKLLYSLAVLLVPLLGFPLY</sequence>
<organism evidence="2 3">
    <name type="scientific">Shiella aurantiaca</name>
    <dbReference type="NCBI Taxonomy" id="3058365"/>
    <lineage>
        <taxon>Bacteria</taxon>
        <taxon>Pseudomonadati</taxon>
        <taxon>Bacteroidota</taxon>
        <taxon>Cytophagia</taxon>
        <taxon>Cytophagales</taxon>
        <taxon>Shiellaceae</taxon>
        <taxon>Shiella</taxon>
    </lineage>
</organism>
<gene>
    <name evidence="2" type="ORF">QWY31_00460</name>
</gene>
<evidence type="ECO:0000313" key="3">
    <source>
        <dbReference type="Proteomes" id="UP001168552"/>
    </source>
</evidence>
<evidence type="ECO:0000313" key="2">
    <source>
        <dbReference type="EMBL" id="MDN4163947.1"/>
    </source>
</evidence>
<keyword evidence="1" id="KW-1133">Transmembrane helix</keyword>
<reference evidence="2" key="1">
    <citation type="submission" date="2023-06" db="EMBL/GenBank/DDBJ databases">
        <title>Cytophagales bacterium Strain LB-30, isolated from soil.</title>
        <authorList>
            <person name="Liu B."/>
        </authorList>
    </citation>
    <scope>NUCLEOTIDE SEQUENCE</scope>
    <source>
        <strain evidence="2">LB-30</strain>
    </source>
</reference>
<evidence type="ECO:0000256" key="1">
    <source>
        <dbReference type="SAM" id="Phobius"/>
    </source>
</evidence>
<keyword evidence="3" id="KW-1185">Reference proteome</keyword>
<feature type="transmembrane region" description="Helical" evidence="1">
    <location>
        <begin position="69"/>
        <end position="85"/>
    </location>
</feature>
<dbReference type="Proteomes" id="UP001168552">
    <property type="component" value="Unassembled WGS sequence"/>
</dbReference>
<keyword evidence="1" id="KW-0472">Membrane</keyword>